<comment type="caution">
    <text evidence="1">The sequence shown here is derived from an EMBL/GenBank/DDBJ whole genome shotgun (WGS) entry which is preliminary data.</text>
</comment>
<protein>
    <submittedName>
        <fullName evidence="1">Uncharacterized protein</fullName>
    </submittedName>
</protein>
<reference evidence="1 2" key="1">
    <citation type="submission" date="2019-03" db="EMBL/GenBank/DDBJ databases">
        <title>First draft genome of Liparis tanakae, snailfish: a comprehensive survey of snailfish specific genes.</title>
        <authorList>
            <person name="Kim W."/>
            <person name="Song I."/>
            <person name="Jeong J.-H."/>
            <person name="Kim D."/>
            <person name="Kim S."/>
            <person name="Ryu S."/>
            <person name="Song J.Y."/>
            <person name="Lee S.K."/>
        </authorList>
    </citation>
    <scope>NUCLEOTIDE SEQUENCE [LARGE SCALE GENOMIC DNA]</scope>
    <source>
        <tissue evidence="1">Muscle</tissue>
    </source>
</reference>
<evidence type="ECO:0000313" key="2">
    <source>
        <dbReference type="Proteomes" id="UP000314294"/>
    </source>
</evidence>
<proteinExistence type="predicted"/>
<dbReference type="AlphaFoldDB" id="A0A4Z2HID1"/>
<keyword evidence="2" id="KW-1185">Reference proteome</keyword>
<name>A0A4Z2HID1_9TELE</name>
<organism evidence="1 2">
    <name type="scientific">Liparis tanakae</name>
    <name type="common">Tanaka's snailfish</name>
    <dbReference type="NCBI Taxonomy" id="230148"/>
    <lineage>
        <taxon>Eukaryota</taxon>
        <taxon>Metazoa</taxon>
        <taxon>Chordata</taxon>
        <taxon>Craniata</taxon>
        <taxon>Vertebrata</taxon>
        <taxon>Euteleostomi</taxon>
        <taxon>Actinopterygii</taxon>
        <taxon>Neopterygii</taxon>
        <taxon>Teleostei</taxon>
        <taxon>Neoteleostei</taxon>
        <taxon>Acanthomorphata</taxon>
        <taxon>Eupercaria</taxon>
        <taxon>Perciformes</taxon>
        <taxon>Cottioidei</taxon>
        <taxon>Cottales</taxon>
        <taxon>Liparidae</taxon>
        <taxon>Liparis</taxon>
    </lineage>
</organism>
<dbReference type="EMBL" id="SRLO01000237">
    <property type="protein sequence ID" value="TNN65331.1"/>
    <property type="molecule type" value="Genomic_DNA"/>
</dbReference>
<sequence length="103" mass="10605">MLQPLDATLAAGNEPNSGLVASSMAGHASELISGQLASQNPSPSMVLGLRCITEDAQWAPAFVYILQSSHPVDPWPRLFGASVTHPSHSDGGVAEEALVAGDV</sequence>
<evidence type="ECO:0000313" key="1">
    <source>
        <dbReference type="EMBL" id="TNN65331.1"/>
    </source>
</evidence>
<gene>
    <name evidence="1" type="ORF">EYF80_024486</name>
</gene>
<dbReference type="Proteomes" id="UP000314294">
    <property type="component" value="Unassembled WGS sequence"/>
</dbReference>
<accession>A0A4Z2HID1</accession>